<dbReference type="Proteomes" id="UP000579812">
    <property type="component" value="Unassembled WGS sequence"/>
</dbReference>
<proteinExistence type="predicted"/>
<sequence>MDLLLTKYTLPDAELSSETLIGVSKHLGNLKYQVWEKMKDICPHSGRTKCFSSEQESCGVGERGIQL</sequence>
<evidence type="ECO:0000313" key="2">
    <source>
        <dbReference type="Proteomes" id="UP000579812"/>
    </source>
</evidence>
<comment type="caution">
    <text evidence="1">The sequence shown here is derived from an EMBL/GenBank/DDBJ whole genome shotgun (WGS) entry which is preliminary data.</text>
</comment>
<accession>A0A7J6DFJ1</accession>
<organism evidence="1 2">
    <name type="scientific">Onychostoma macrolepis</name>
    <dbReference type="NCBI Taxonomy" id="369639"/>
    <lineage>
        <taxon>Eukaryota</taxon>
        <taxon>Metazoa</taxon>
        <taxon>Chordata</taxon>
        <taxon>Craniata</taxon>
        <taxon>Vertebrata</taxon>
        <taxon>Euteleostomi</taxon>
        <taxon>Actinopterygii</taxon>
        <taxon>Neopterygii</taxon>
        <taxon>Teleostei</taxon>
        <taxon>Ostariophysi</taxon>
        <taxon>Cypriniformes</taxon>
        <taxon>Cyprinidae</taxon>
        <taxon>Acrossocheilinae</taxon>
        <taxon>Onychostoma</taxon>
    </lineage>
</organism>
<name>A0A7J6DFJ1_9TELE</name>
<protein>
    <submittedName>
        <fullName evidence="1">Uncharacterized protein</fullName>
    </submittedName>
</protein>
<evidence type="ECO:0000313" key="1">
    <source>
        <dbReference type="EMBL" id="KAF4118072.1"/>
    </source>
</evidence>
<keyword evidence="2" id="KW-1185">Reference proteome</keyword>
<dbReference type="EMBL" id="JAAMOB010000001">
    <property type="protein sequence ID" value="KAF4118072.1"/>
    <property type="molecule type" value="Genomic_DNA"/>
</dbReference>
<gene>
    <name evidence="1" type="ORF">G5714_000123</name>
</gene>
<dbReference type="AlphaFoldDB" id="A0A7J6DFJ1"/>
<reference evidence="1 2" key="1">
    <citation type="submission" date="2020-04" db="EMBL/GenBank/DDBJ databases">
        <title>Chromosome-level genome assembly of a cyprinid fish Onychostoma macrolepis by integration of Nanopore Sequencing, Bionano and Hi-C technology.</title>
        <authorList>
            <person name="Wang D."/>
        </authorList>
    </citation>
    <scope>NUCLEOTIDE SEQUENCE [LARGE SCALE GENOMIC DNA]</scope>
    <source>
        <strain evidence="1">SWU-2019</strain>
        <tissue evidence="1">Muscle</tissue>
    </source>
</reference>